<dbReference type="GO" id="GO:0045892">
    <property type="term" value="P:negative regulation of DNA-templated transcription"/>
    <property type="evidence" value="ECO:0007669"/>
    <property type="project" value="TreeGrafter"/>
</dbReference>
<name>A0A7H8XPW4_9ACTN</name>
<keyword evidence="1" id="KW-0805">Transcription regulation</keyword>
<accession>A0A7H8XPW4</accession>
<sequence length="77" mass="8491">MVDEMSPLAFNVQPAVLLAKELEAGRLNPRQPLPSESHLQQQYGGSRGTVRAAIRALRDRGMVVTFTGRGNYVVDRP</sequence>
<dbReference type="KEGG" id="mcab:HXZ27_17335"/>
<dbReference type="SMART" id="SM00345">
    <property type="entry name" value="HTH_GNTR"/>
    <property type="match status" value="1"/>
</dbReference>
<dbReference type="Pfam" id="PF00392">
    <property type="entry name" value="GntR"/>
    <property type="match status" value="1"/>
</dbReference>
<dbReference type="PROSITE" id="PS50949">
    <property type="entry name" value="HTH_GNTR"/>
    <property type="match status" value="1"/>
</dbReference>
<dbReference type="EMBL" id="CP058322">
    <property type="protein sequence ID" value="QLD25751.1"/>
    <property type="molecule type" value="Genomic_DNA"/>
</dbReference>
<dbReference type="PANTHER" id="PTHR44846">
    <property type="entry name" value="MANNOSYL-D-GLYCERATE TRANSPORT/METABOLISM SYSTEM REPRESSOR MNGR-RELATED"/>
    <property type="match status" value="1"/>
</dbReference>
<dbReference type="Gene3D" id="1.10.10.10">
    <property type="entry name" value="Winged helix-like DNA-binding domain superfamily/Winged helix DNA-binding domain"/>
    <property type="match status" value="1"/>
</dbReference>
<dbReference type="Proteomes" id="UP000509335">
    <property type="component" value="Chromosome"/>
</dbReference>
<evidence type="ECO:0000256" key="1">
    <source>
        <dbReference type="ARBA" id="ARBA00023015"/>
    </source>
</evidence>
<dbReference type="InterPro" id="IPR000524">
    <property type="entry name" value="Tscrpt_reg_HTH_GntR"/>
</dbReference>
<dbReference type="CDD" id="cd07377">
    <property type="entry name" value="WHTH_GntR"/>
    <property type="match status" value="1"/>
</dbReference>
<reference evidence="4 5" key="1">
    <citation type="submission" date="2020-07" db="EMBL/GenBank/DDBJ databases">
        <title>A bifunctional nitrone conjugated secondary metabolite targeting the ribosome.</title>
        <authorList>
            <person name="Limbrick E.M."/>
            <person name="Graf M."/>
            <person name="Derewacz D.K."/>
            <person name="Nguyen F."/>
            <person name="Spraggins J.M."/>
            <person name="Wieland M."/>
            <person name="Ynigez-Gutierrez A.E."/>
            <person name="Reisman B.J."/>
            <person name="Zinshteyn B."/>
            <person name="McCulloch K."/>
            <person name="Iverson T.M."/>
            <person name="Green R."/>
            <person name="Wilson D.N."/>
            <person name="Bachmann B.O."/>
        </authorList>
    </citation>
    <scope>NUCLEOTIDE SEQUENCE [LARGE SCALE GENOMIC DNA]</scope>
    <source>
        <strain evidence="5">aurantiaca</strain>
    </source>
</reference>
<dbReference type="InterPro" id="IPR050679">
    <property type="entry name" value="Bact_HTH_transcr_reg"/>
</dbReference>
<keyword evidence="3" id="KW-0804">Transcription</keyword>
<dbReference type="GO" id="GO:0003700">
    <property type="term" value="F:DNA-binding transcription factor activity"/>
    <property type="evidence" value="ECO:0007669"/>
    <property type="project" value="InterPro"/>
</dbReference>
<organism evidence="4 5">
    <name type="scientific">Micromonospora carbonacea</name>
    <dbReference type="NCBI Taxonomy" id="47853"/>
    <lineage>
        <taxon>Bacteria</taxon>
        <taxon>Bacillati</taxon>
        <taxon>Actinomycetota</taxon>
        <taxon>Actinomycetes</taxon>
        <taxon>Micromonosporales</taxon>
        <taxon>Micromonosporaceae</taxon>
        <taxon>Micromonospora</taxon>
    </lineage>
</organism>
<dbReference type="PANTHER" id="PTHR44846:SF17">
    <property type="entry name" value="GNTR-FAMILY TRANSCRIPTIONAL REGULATOR"/>
    <property type="match status" value="1"/>
</dbReference>
<dbReference type="GO" id="GO:0003677">
    <property type="term" value="F:DNA binding"/>
    <property type="evidence" value="ECO:0007669"/>
    <property type="project" value="UniProtKB-KW"/>
</dbReference>
<dbReference type="PRINTS" id="PR00035">
    <property type="entry name" value="HTHGNTR"/>
</dbReference>
<protein>
    <submittedName>
        <fullName evidence="4">Winged helix-turn-helix transcriptional regulator</fullName>
    </submittedName>
</protein>
<gene>
    <name evidence="4" type="ORF">HXZ27_17335</name>
</gene>
<keyword evidence="2" id="KW-0238">DNA-binding</keyword>
<evidence type="ECO:0000256" key="3">
    <source>
        <dbReference type="ARBA" id="ARBA00023163"/>
    </source>
</evidence>
<dbReference type="InterPro" id="IPR036390">
    <property type="entry name" value="WH_DNA-bd_sf"/>
</dbReference>
<proteinExistence type="predicted"/>
<dbReference type="InterPro" id="IPR036388">
    <property type="entry name" value="WH-like_DNA-bd_sf"/>
</dbReference>
<dbReference type="AlphaFoldDB" id="A0A7H8XPW4"/>
<evidence type="ECO:0000256" key="2">
    <source>
        <dbReference type="ARBA" id="ARBA00023125"/>
    </source>
</evidence>
<evidence type="ECO:0000313" key="5">
    <source>
        <dbReference type="Proteomes" id="UP000509335"/>
    </source>
</evidence>
<evidence type="ECO:0000313" key="4">
    <source>
        <dbReference type="EMBL" id="QLD25751.1"/>
    </source>
</evidence>
<dbReference type="SUPFAM" id="SSF46785">
    <property type="entry name" value="Winged helix' DNA-binding domain"/>
    <property type="match status" value="1"/>
</dbReference>